<keyword evidence="9" id="KW-1185">Reference proteome</keyword>
<protein>
    <submittedName>
        <fullName evidence="8">Phosphonate transport system ATP-binding protein</fullName>
    </submittedName>
</protein>
<keyword evidence="2" id="KW-1003">Cell membrane</keyword>
<dbReference type="GO" id="GO:0016887">
    <property type="term" value="F:ATP hydrolysis activity"/>
    <property type="evidence" value="ECO:0007669"/>
    <property type="project" value="InterPro"/>
</dbReference>
<dbReference type="OrthoDB" id="5429817at2"/>
<dbReference type="NCBIfam" id="TIGR02315">
    <property type="entry name" value="ABC_phnC"/>
    <property type="match status" value="1"/>
</dbReference>
<accession>A0A1H3ZVI7</accession>
<dbReference type="PANTHER" id="PTHR43166:SF6">
    <property type="entry name" value="PHOSPHONATES IMPORT ATP-BINDING PROTEIN PHNC"/>
    <property type="match status" value="1"/>
</dbReference>
<dbReference type="Pfam" id="PF00005">
    <property type="entry name" value="ABC_tran"/>
    <property type="match status" value="1"/>
</dbReference>
<dbReference type="GO" id="GO:0016020">
    <property type="term" value="C:membrane"/>
    <property type="evidence" value="ECO:0007669"/>
    <property type="project" value="InterPro"/>
</dbReference>
<name>A0A1H3ZVI7_9BACT</name>
<keyword evidence="4 8" id="KW-0067">ATP-binding</keyword>
<dbReference type="Gene3D" id="3.40.50.300">
    <property type="entry name" value="P-loop containing nucleotide triphosphate hydrolases"/>
    <property type="match status" value="1"/>
</dbReference>
<evidence type="ECO:0000256" key="3">
    <source>
        <dbReference type="ARBA" id="ARBA00022741"/>
    </source>
</evidence>
<dbReference type="CDD" id="cd03256">
    <property type="entry name" value="ABC_PhnC_transporter"/>
    <property type="match status" value="1"/>
</dbReference>
<evidence type="ECO:0000256" key="4">
    <source>
        <dbReference type="ARBA" id="ARBA00022840"/>
    </source>
</evidence>
<organism evidence="8 9">
    <name type="scientific">Desulfuromusa kysingii</name>
    <dbReference type="NCBI Taxonomy" id="37625"/>
    <lineage>
        <taxon>Bacteria</taxon>
        <taxon>Pseudomonadati</taxon>
        <taxon>Thermodesulfobacteriota</taxon>
        <taxon>Desulfuromonadia</taxon>
        <taxon>Desulfuromonadales</taxon>
        <taxon>Geopsychrobacteraceae</taxon>
        <taxon>Desulfuromusa</taxon>
    </lineage>
</organism>
<dbReference type="PANTHER" id="PTHR43166">
    <property type="entry name" value="AMINO ACID IMPORT ATP-BINDING PROTEIN"/>
    <property type="match status" value="1"/>
</dbReference>
<keyword evidence="3" id="KW-0547">Nucleotide-binding</keyword>
<dbReference type="GO" id="GO:0015416">
    <property type="term" value="F:ABC-type phosphonate transporter activity"/>
    <property type="evidence" value="ECO:0007669"/>
    <property type="project" value="InterPro"/>
</dbReference>
<keyword evidence="6" id="KW-0472">Membrane</keyword>
<evidence type="ECO:0000313" key="9">
    <source>
        <dbReference type="Proteomes" id="UP000199409"/>
    </source>
</evidence>
<proteinExistence type="predicted"/>
<dbReference type="PROSITE" id="PS50893">
    <property type="entry name" value="ABC_TRANSPORTER_2"/>
    <property type="match status" value="1"/>
</dbReference>
<evidence type="ECO:0000256" key="2">
    <source>
        <dbReference type="ARBA" id="ARBA00022475"/>
    </source>
</evidence>
<feature type="domain" description="ABC transporter" evidence="7">
    <location>
        <begin position="5"/>
        <end position="252"/>
    </location>
</feature>
<dbReference type="InterPro" id="IPR027417">
    <property type="entry name" value="P-loop_NTPase"/>
</dbReference>
<dbReference type="GO" id="GO:0005524">
    <property type="term" value="F:ATP binding"/>
    <property type="evidence" value="ECO:0007669"/>
    <property type="project" value="UniProtKB-KW"/>
</dbReference>
<dbReference type="InterPro" id="IPR003593">
    <property type="entry name" value="AAA+_ATPase"/>
</dbReference>
<dbReference type="STRING" id="37625.SAMN05660420_01694"/>
<dbReference type="SMART" id="SM00382">
    <property type="entry name" value="AAA"/>
    <property type="match status" value="1"/>
</dbReference>
<dbReference type="InterPro" id="IPR050086">
    <property type="entry name" value="MetN_ABC_transporter-like"/>
</dbReference>
<dbReference type="AlphaFoldDB" id="A0A1H3ZVI7"/>
<dbReference type="InterPro" id="IPR012693">
    <property type="entry name" value="ABC_transpr_PhnC"/>
</dbReference>
<dbReference type="InterPro" id="IPR003439">
    <property type="entry name" value="ABC_transporter-like_ATP-bd"/>
</dbReference>
<evidence type="ECO:0000256" key="5">
    <source>
        <dbReference type="ARBA" id="ARBA00022967"/>
    </source>
</evidence>
<sequence length="269" mass="29426">MDMVIDIEGLNKTFGKNQVLKNINLKIQTGEMVGLIGASGSGKSTLIRSIAGLETMDHTSKHIKIFSEPTQLGHRRTSSYRSLRKDVGIIFQQFNLVGRLSLLTNVLIGRLAHNPSWKGIFKLFPKAERIKALQALERVNMVDYAHQRSSTLSGGQQQRGAIARALTQEAKLILADEPIASLDPASSDRVMNLLCDINNQDGTTVVVSLHQFEVATTRCDRIIALRDGEIVYDGKACGISNADLIELYGVEEGICNLGAERPTPIMKAG</sequence>
<keyword evidence="1" id="KW-0813">Transport</keyword>
<evidence type="ECO:0000259" key="7">
    <source>
        <dbReference type="PROSITE" id="PS50893"/>
    </source>
</evidence>
<dbReference type="Proteomes" id="UP000199409">
    <property type="component" value="Unassembled WGS sequence"/>
</dbReference>
<evidence type="ECO:0000256" key="6">
    <source>
        <dbReference type="ARBA" id="ARBA00023136"/>
    </source>
</evidence>
<dbReference type="EMBL" id="FNQN01000004">
    <property type="protein sequence ID" value="SEA27689.1"/>
    <property type="molecule type" value="Genomic_DNA"/>
</dbReference>
<dbReference type="RefSeq" id="WP_092346730.1">
    <property type="nucleotide sequence ID" value="NZ_FNQN01000004.1"/>
</dbReference>
<evidence type="ECO:0000256" key="1">
    <source>
        <dbReference type="ARBA" id="ARBA00022448"/>
    </source>
</evidence>
<gene>
    <name evidence="8" type="ORF">SAMN05660420_01694</name>
</gene>
<dbReference type="SUPFAM" id="SSF52540">
    <property type="entry name" value="P-loop containing nucleoside triphosphate hydrolases"/>
    <property type="match status" value="1"/>
</dbReference>
<reference evidence="8 9" key="1">
    <citation type="submission" date="2016-10" db="EMBL/GenBank/DDBJ databases">
        <authorList>
            <person name="de Groot N.N."/>
        </authorList>
    </citation>
    <scope>NUCLEOTIDE SEQUENCE [LARGE SCALE GENOMIC DNA]</scope>
    <source>
        <strain evidence="8 9">DSM 7343</strain>
    </source>
</reference>
<evidence type="ECO:0000313" key="8">
    <source>
        <dbReference type="EMBL" id="SEA27689.1"/>
    </source>
</evidence>
<keyword evidence="5" id="KW-1278">Translocase</keyword>